<gene>
    <name evidence="7" type="primary">rpoA</name>
</gene>
<dbReference type="Pfam" id="PF01000">
    <property type="entry name" value="RNA_pol_A_bac"/>
    <property type="match status" value="1"/>
</dbReference>
<evidence type="ECO:0000256" key="5">
    <source>
        <dbReference type="SAM" id="Phobius"/>
    </source>
</evidence>
<protein>
    <recommendedName>
        <fullName evidence="3">Plastid-encoded RNA polymerase subunit alpha</fullName>
    </recommendedName>
</protein>
<dbReference type="RefSeq" id="YP_009185096.1">
    <property type="nucleotide sequence ID" value="NC_028585.1"/>
</dbReference>
<feature type="domain" description="DNA-directed RNA polymerase RpoA/D/Rpb3-type" evidence="6">
    <location>
        <begin position="20"/>
        <end position="300"/>
    </location>
</feature>
<dbReference type="InterPro" id="IPR011262">
    <property type="entry name" value="DNA-dir_RNA_pol_insert"/>
</dbReference>
<keyword evidence="5" id="KW-0472">Membrane</keyword>
<evidence type="ECO:0000256" key="1">
    <source>
        <dbReference type="ARBA" id="ARBA00022478"/>
    </source>
</evidence>
<accession>A0A0S2LPX0</accession>
<dbReference type="AlphaFoldDB" id="A0A0S2LPX0"/>
<dbReference type="GeneID" id="26378984"/>
<keyword evidence="5" id="KW-1133">Transmembrane helix</keyword>
<dbReference type="InterPro" id="IPR036603">
    <property type="entry name" value="RBP11-like"/>
</dbReference>
<keyword evidence="1" id="KW-0240">DNA-directed RNA polymerase</keyword>
<dbReference type="SUPFAM" id="SSF56553">
    <property type="entry name" value="Insert subdomain of RNA polymerase alpha subunit"/>
    <property type="match status" value="2"/>
</dbReference>
<reference evidence="7" key="1">
    <citation type="journal article" date="2015" name="BMC Evol. Biol.">
        <title>Chloroplast phylogenomic analysis of chlorophyte green algae identifies a novel lineage sister to the Sphaeropleales (Chlorophyceae).</title>
        <authorList>
            <person name="Lemieux C."/>
            <person name="Vincent A.T."/>
            <person name="Labarre A."/>
            <person name="Otis C."/>
            <person name="Turmel M."/>
        </authorList>
    </citation>
    <scope>NUCLEOTIDE SEQUENCE</scope>
</reference>
<dbReference type="GO" id="GO:0046983">
    <property type="term" value="F:protein dimerization activity"/>
    <property type="evidence" value="ECO:0007669"/>
    <property type="project" value="InterPro"/>
</dbReference>
<keyword evidence="5" id="KW-0812">Transmembrane</keyword>
<dbReference type="Gene3D" id="3.30.1360.10">
    <property type="entry name" value="RNA polymerase, RBP11-like subunit"/>
    <property type="match status" value="1"/>
</dbReference>
<dbReference type="EMBL" id="KT625420">
    <property type="protein sequence ID" value="ALO63451.1"/>
    <property type="molecule type" value="Genomic_DNA"/>
</dbReference>
<evidence type="ECO:0000259" key="6">
    <source>
        <dbReference type="SMART" id="SM00662"/>
    </source>
</evidence>
<dbReference type="SMART" id="SM00662">
    <property type="entry name" value="RPOLD"/>
    <property type="match status" value="1"/>
</dbReference>
<dbReference type="GO" id="GO:0000428">
    <property type="term" value="C:DNA-directed RNA polymerase complex"/>
    <property type="evidence" value="ECO:0007669"/>
    <property type="project" value="UniProtKB-KW"/>
</dbReference>
<proteinExistence type="predicted"/>
<dbReference type="Gene3D" id="2.170.120.12">
    <property type="entry name" value="DNA-directed RNA polymerase, insert domain"/>
    <property type="match status" value="1"/>
</dbReference>
<evidence type="ECO:0000313" key="7">
    <source>
        <dbReference type="EMBL" id="ALO63451.1"/>
    </source>
</evidence>
<name>A0A0S2LPX0_STACE</name>
<sequence>MNNFILKCKKSYIESPRNFYGCFYLAPFDYSQSITVANALRRTLLSEIKGIAINVIEIEGARHEYSSLQGVRDSVLDILLNMKEIVLKTTNFPAESLEVKQGPSYSIYSREGSAGLQSAQRNSEGQKKFNSNFRIHRAKIIPSYDLKKRFMFIKLRRKKSLSLVSRLNNIKSNKRHHCLPLNKQNQIINKTLFFEESQTGYLYVRGPGVVRANDLKLPSNIQCVDPDQYIATLSEDGVLIMKFSIIQGCGDSVMLPLSKTTTREGGNGVTRDERKTTNLQKQVRHYSTMKKRVQSPFLSLNPPLGSNEDFFIPAKGEDRPFMSIQRGFNLNFLNKYKKNQPTNLLIFLRELLEKRSINSSFSNKKFDLKNSLPLLLDTSFMPVIKVNYTIEKIKTASLSRDPSWVVSPYDSQAEEVGPKINIDNTATHGMLTGTGKTPPKFPSLRDEKQADALPAPLTLGEDMRPLATPQVRRNNGAFLFRQKEQPPKGMERTRPQRLKTSMLALPKVGNVTTKTSINLVTSQQKTANKYILKRMLPETGSFKERKHLSLLQKEKDIYKNEFVYAIVLEVWTNGSITPRTALSQACQYLMDLFVNIKNTKKFYLPSSRTQKVKFMVGFFLTFVFIFFKKGGGLSSTGLLLISSFFNSGKRRHLVPFFFR</sequence>
<keyword evidence="7" id="KW-0150">Chloroplast</keyword>
<dbReference type="SUPFAM" id="SSF55257">
    <property type="entry name" value="RBP11-like subunits of RNA polymerase"/>
    <property type="match status" value="2"/>
</dbReference>
<feature type="region of interest" description="Disordered" evidence="4">
    <location>
        <begin position="423"/>
        <end position="445"/>
    </location>
</feature>
<evidence type="ECO:0000256" key="2">
    <source>
        <dbReference type="ARBA" id="ARBA00023163"/>
    </source>
</evidence>
<organism evidence="7">
    <name type="scientific">Staurocarteria cerasiformis</name>
    <name type="common">Green alga</name>
    <name type="synonym">Carteria cerasiformis</name>
    <dbReference type="NCBI Taxonomy" id="69401"/>
    <lineage>
        <taxon>Eukaryota</taxon>
        <taxon>Viridiplantae</taxon>
        <taxon>Chlorophyta</taxon>
        <taxon>core chlorophytes</taxon>
        <taxon>Chlorophyceae</taxon>
        <taxon>CS clade</taxon>
        <taxon>Chlamydomonadales</taxon>
        <taxon>Chlamydomonadaceae</taxon>
        <taxon>Staurocarteria</taxon>
    </lineage>
</organism>
<dbReference type="InterPro" id="IPR036643">
    <property type="entry name" value="RNApol_insert_sf"/>
</dbReference>
<evidence type="ECO:0000256" key="3">
    <source>
        <dbReference type="ARBA" id="ARBA00031776"/>
    </source>
</evidence>
<dbReference type="Pfam" id="PF01193">
    <property type="entry name" value="RNA_pol_L"/>
    <property type="match status" value="1"/>
</dbReference>
<keyword evidence="2" id="KW-0804">Transcription</keyword>
<keyword evidence="7" id="KW-0934">Plastid</keyword>
<dbReference type="GO" id="GO:0003899">
    <property type="term" value="F:DNA-directed RNA polymerase activity"/>
    <property type="evidence" value="ECO:0007669"/>
    <property type="project" value="InterPro"/>
</dbReference>
<feature type="transmembrane region" description="Helical" evidence="5">
    <location>
        <begin position="614"/>
        <end position="641"/>
    </location>
</feature>
<geneLocation type="chloroplast" evidence="7"/>
<dbReference type="InterPro" id="IPR011263">
    <property type="entry name" value="DNA-dir_RNA_pol_RpoA/D/Rpb3"/>
</dbReference>
<evidence type="ECO:0000256" key="4">
    <source>
        <dbReference type="SAM" id="MobiDB-lite"/>
    </source>
</evidence>
<dbReference type="GO" id="GO:0006351">
    <property type="term" value="P:DNA-templated transcription"/>
    <property type="evidence" value="ECO:0007669"/>
    <property type="project" value="InterPro"/>
</dbReference>